<protein>
    <recommendedName>
        <fullName evidence="3 10">Quinolinate synthase</fullName>
        <ecNumber evidence="3 10">2.5.1.72</ecNumber>
    </recommendedName>
</protein>
<gene>
    <name evidence="11" type="primary">nadA</name>
    <name evidence="11" type="ORF">H8718_08690</name>
</gene>
<evidence type="ECO:0000313" key="11">
    <source>
        <dbReference type="EMBL" id="MBC8579605.1"/>
    </source>
</evidence>
<dbReference type="GO" id="GO:0051539">
    <property type="term" value="F:4 iron, 4 sulfur cluster binding"/>
    <property type="evidence" value="ECO:0007669"/>
    <property type="project" value="UniProtKB-KW"/>
</dbReference>
<dbReference type="RefSeq" id="WP_249332611.1">
    <property type="nucleotide sequence ID" value="NZ_JACRSY010000012.1"/>
</dbReference>
<dbReference type="GO" id="GO:0005829">
    <property type="term" value="C:cytosol"/>
    <property type="evidence" value="ECO:0007669"/>
    <property type="project" value="TreeGrafter"/>
</dbReference>
<evidence type="ECO:0000256" key="3">
    <source>
        <dbReference type="ARBA" id="ARBA00012669"/>
    </source>
</evidence>
<proteinExistence type="predicted"/>
<dbReference type="PANTHER" id="PTHR30573:SF0">
    <property type="entry name" value="QUINOLINATE SYNTHASE, CHLOROPLASTIC"/>
    <property type="match status" value="1"/>
</dbReference>
<keyword evidence="9" id="KW-0411">Iron-sulfur</keyword>
<evidence type="ECO:0000256" key="8">
    <source>
        <dbReference type="ARBA" id="ARBA00023004"/>
    </source>
</evidence>
<keyword evidence="6" id="KW-0808">Transferase</keyword>
<dbReference type="AlphaFoldDB" id="A0A926I9B3"/>
<evidence type="ECO:0000256" key="4">
    <source>
        <dbReference type="ARBA" id="ARBA00022485"/>
    </source>
</evidence>
<reference evidence="11" key="1">
    <citation type="submission" date="2020-08" db="EMBL/GenBank/DDBJ databases">
        <title>Genome public.</title>
        <authorList>
            <person name="Liu C."/>
            <person name="Sun Q."/>
        </authorList>
    </citation>
    <scope>NUCLEOTIDE SEQUENCE</scope>
    <source>
        <strain evidence="11">NSJ-12</strain>
    </source>
</reference>
<dbReference type="GO" id="GO:0034628">
    <property type="term" value="P:'de novo' NAD+ biosynthetic process from L-aspartate"/>
    <property type="evidence" value="ECO:0007669"/>
    <property type="project" value="TreeGrafter"/>
</dbReference>
<evidence type="ECO:0000256" key="5">
    <source>
        <dbReference type="ARBA" id="ARBA00022642"/>
    </source>
</evidence>
<dbReference type="NCBIfam" id="TIGR00550">
    <property type="entry name" value="nadA"/>
    <property type="match status" value="1"/>
</dbReference>
<accession>A0A926I9B3</accession>
<keyword evidence="7" id="KW-0479">Metal-binding</keyword>
<dbReference type="Proteomes" id="UP000655830">
    <property type="component" value="Unassembled WGS sequence"/>
</dbReference>
<evidence type="ECO:0000313" key="12">
    <source>
        <dbReference type="Proteomes" id="UP000655830"/>
    </source>
</evidence>
<keyword evidence="12" id="KW-1185">Reference proteome</keyword>
<comment type="cofactor">
    <cofactor evidence="1">
        <name>[4Fe-4S] cluster</name>
        <dbReference type="ChEBI" id="CHEBI:49883"/>
    </cofactor>
</comment>
<evidence type="ECO:0000256" key="9">
    <source>
        <dbReference type="ARBA" id="ARBA00023014"/>
    </source>
</evidence>
<comment type="caution">
    <text evidence="11">The sequence shown here is derived from an EMBL/GenBank/DDBJ whole genome shotgun (WGS) entry which is preliminary data.</text>
</comment>
<name>A0A926I9B3_9FIRM</name>
<evidence type="ECO:0000256" key="7">
    <source>
        <dbReference type="ARBA" id="ARBA00022723"/>
    </source>
</evidence>
<dbReference type="InterPro" id="IPR003473">
    <property type="entry name" value="NadA"/>
</dbReference>
<dbReference type="EC" id="2.5.1.72" evidence="3 10"/>
<evidence type="ECO:0000256" key="1">
    <source>
        <dbReference type="ARBA" id="ARBA00001966"/>
    </source>
</evidence>
<keyword evidence="5" id="KW-0662">Pyridine nucleotide biosynthesis</keyword>
<sequence>MKREEYIQEIKRLKKERDAIILAHYYTDNDLQEIADYVGDSYYLSKVAREAKEQVIVFCGVKFMGESAKILNPHKTVLLPDDVADCPMAHMVTPQQIKQVRQEHEDLAVVCYINSTAQIKAESDVCVTSANALNIVKTLKQSKIFFVPDQHLGTYVASKVPEKEFIFNDGYCHIHRSIQKEAVLREKALRPEAQVLVHPECPSEIVDLADYVGSTTGIIDYVAKSQADSFIVCTEIGILYELKKNNPNKNFYFVGEKKECADMKRITLSKLYEALRDMKYEVVLEEAERKAAEEALLAMHRLAD</sequence>
<dbReference type="EMBL" id="JACRSY010000012">
    <property type="protein sequence ID" value="MBC8579605.1"/>
    <property type="molecule type" value="Genomic_DNA"/>
</dbReference>
<dbReference type="PANTHER" id="PTHR30573">
    <property type="entry name" value="QUINOLINATE SYNTHETASE A"/>
    <property type="match status" value="1"/>
</dbReference>
<keyword evidence="4" id="KW-0004">4Fe-4S</keyword>
<keyword evidence="8" id="KW-0408">Iron</keyword>
<evidence type="ECO:0000256" key="2">
    <source>
        <dbReference type="ARBA" id="ARBA00005065"/>
    </source>
</evidence>
<dbReference type="NCBIfam" id="NF006878">
    <property type="entry name" value="PRK09375.1-2"/>
    <property type="match status" value="1"/>
</dbReference>
<dbReference type="InterPro" id="IPR036094">
    <property type="entry name" value="NadA_sf"/>
</dbReference>
<dbReference type="GO" id="GO:0008987">
    <property type="term" value="F:quinolinate synthetase A activity"/>
    <property type="evidence" value="ECO:0007669"/>
    <property type="project" value="UniProtKB-UniRule"/>
</dbReference>
<dbReference type="Pfam" id="PF02445">
    <property type="entry name" value="NadA"/>
    <property type="match status" value="1"/>
</dbReference>
<organism evidence="11 12">
    <name type="scientific">Zhenhengia yiwuensis</name>
    <dbReference type="NCBI Taxonomy" id="2763666"/>
    <lineage>
        <taxon>Bacteria</taxon>
        <taxon>Bacillati</taxon>
        <taxon>Bacillota</taxon>
        <taxon>Clostridia</taxon>
        <taxon>Lachnospirales</taxon>
        <taxon>Lachnospiraceae</taxon>
        <taxon>Zhenhengia</taxon>
    </lineage>
</organism>
<comment type="pathway">
    <text evidence="2">Cofactor biosynthesis; NAD(+) biosynthesis; quinolinate from iminoaspartate: step 1/1.</text>
</comment>
<dbReference type="SUPFAM" id="SSF142754">
    <property type="entry name" value="NadA-like"/>
    <property type="match status" value="1"/>
</dbReference>
<evidence type="ECO:0000256" key="10">
    <source>
        <dbReference type="NCBIfam" id="TIGR00550"/>
    </source>
</evidence>
<evidence type="ECO:0000256" key="6">
    <source>
        <dbReference type="ARBA" id="ARBA00022679"/>
    </source>
</evidence>
<dbReference type="GO" id="GO:0046872">
    <property type="term" value="F:metal ion binding"/>
    <property type="evidence" value="ECO:0007669"/>
    <property type="project" value="UniProtKB-KW"/>
</dbReference>
<dbReference type="Gene3D" id="3.40.50.10800">
    <property type="entry name" value="NadA-like"/>
    <property type="match status" value="3"/>
</dbReference>